<reference evidence="3 4" key="1">
    <citation type="submission" date="2016-03" db="EMBL/GenBank/DDBJ databases">
        <authorList>
            <person name="Sant'Anna F.H."/>
            <person name="Ambrosini A."/>
            <person name="Souza R."/>
            <person name="Bach E."/>
            <person name="Fernandes G."/>
            <person name="Balsanelli E."/>
            <person name="Baura V.A."/>
            <person name="Souza E.M."/>
            <person name="Passaglia L."/>
        </authorList>
    </citation>
    <scope>NUCLEOTIDE SEQUENCE [LARGE SCALE GENOMIC DNA]</scope>
    <source>
        <strain evidence="3 4">P26E</strain>
    </source>
</reference>
<dbReference type="Pfam" id="PF25023">
    <property type="entry name" value="TEN_YD-shell"/>
    <property type="match status" value="1"/>
</dbReference>
<dbReference type="InterPro" id="IPR050708">
    <property type="entry name" value="T6SS_VgrG/RHS"/>
</dbReference>
<dbReference type="InterPro" id="IPR056823">
    <property type="entry name" value="TEN-like_YD-shell"/>
</dbReference>
<accession>A0ABX3ETK1</accession>
<dbReference type="Proteomes" id="UP000186058">
    <property type="component" value="Unassembled WGS sequence"/>
</dbReference>
<evidence type="ECO:0000313" key="3">
    <source>
        <dbReference type="EMBL" id="OKP90885.1"/>
    </source>
</evidence>
<dbReference type="InterPro" id="IPR022385">
    <property type="entry name" value="Rhs_assc_core"/>
</dbReference>
<protein>
    <recommendedName>
        <fullName evidence="2">Teneurin-like YD-shell domain-containing protein</fullName>
    </recommendedName>
</protein>
<dbReference type="PANTHER" id="PTHR32305">
    <property type="match status" value="1"/>
</dbReference>
<dbReference type="EMBL" id="LVWI01000002">
    <property type="protein sequence ID" value="OKP90885.1"/>
    <property type="molecule type" value="Genomic_DNA"/>
</dbReference>
<comment type="caution">
    <text evidence="3">The sequence shown here is derived from an EMBL/GenBank/DDBJ whole genome shotgun (WGS) entry which is preliminary data.</text>
</comment>
<keyword evidence="1" id="KW-0677">Repeat</keyword>
<evidence type="ECO:0000256" key="1">
    <source>
        <dbReference type="ARBA" id="ARBA00022737"/>
    </source>
</evidence>
<proteinExistence type="predicted"/>
<feature type="domain" description="Teneurin-like YD-shell" evidence="2">
    <location>
        <begin position="71"/>
        <end position="185"/>
    </location>
</feature>
<gene>
    <name evidence="3" type="ORF">A3844_03235</name>
</gene>
<keyword evidence="4" id="KW-1185">Reference proteome</keyword>
<organism evidence="3 4">
    <name type="scientific">Paenibacillus helianthi</name>
    <dbReference type="NCBI Taxonomy" id="1349432"/>
    <lineage>
        <taxon>Bacteria</taxon>
        <taxon>Bacillati</taxon>
        <taxon>Bacillota</taxon>
        <taxon>Bacilli</taxon>
        <taxon>Bacillales</taxon>
        <taxon>Paenibacillaceae</taxon>
        <taxon>Paenibacillus</taxon>
    </lineage>
</organism>
<dbReference type="Gene3D" id="2.180.10.10">
    <property type="entry name" value="RHS repeat-associated core"/>
    <property type="match status" value="1"/>
</dbReference>
<sequence>MDTGYTYDLQNTLTSVTKGSSSTNFQYYADGMRYLKTNGNTQTQVNYNFQGQVITEEKIVSGVYTEQANFVRGDRVLVKKDKKASKDYYYLYNGHGDVVQMVDTSGAVVNNYTYDEWGNITSQVEGTSNSFKYTGEVYDAETGLYYLCARYYDRSMGRFINEDTYEGQIDNPLSFNLYTYVGNNPLIYYNPSGHSWKSIWNWTKNAAKTTLNLINEAAMAYPPLEGEVAQILGNKVVGFREKILGEARVVGDIDVETSKYIIEVTAGSHQRLPRNLKSIFNQQ</sequence>
<evidence type="ECO:0000313" key="4">
    <source>
        <dbReference type="Proteomes" id="UP000186058"/>
    </source>
</evidence>
<dbReference type="PANTHER" id="PTHR32305:SF17">
    <property type="entry name" value="TRNA NUCLEASE WAPA"/>
    <property type="match status" value="1"/>
</dbReference>
<name>A0ABX3ETK1_9BACL</name>
<dbReference type="NCBIfam" id="TIGR03696">
    <property type="entry name" value="Rhs_assc_core"/>
    <property type="match status" value="1"/>
</dbReference>
<evidence type="ECO:0000259" key="2">
    <source>
        <dbReference type="Pfam" id="PF25023"/>
    </source>
</evidence>